<evidence type="ECO:0000256" key="3">
    <source>
        <dbReference type="ARBA" id="ARBA00022512"/>
    </source>
</evidence>
<reference evidence="11" key="1">
    <citation type="submission" date="2020-10" db="EMBL/GenBank/DDBJ databases">
        <authorList>
            <person name="Han B."/>
            <person name="Lu T."/>
            <person name="Zhao Q."/>
            <person name="Huang X."/>
            <person name="Zhao Y."/>
        </authorList>
    </citation>
    <scope>NUCLEOTIDE SEQUENCE</scope>
</reference>
<evidence type="ECO:0000256" key="9">
    <source>
        <dbReference type="SAM" id="MobiDB-lite"/>
    </source>
</evidence>
<evidence type="ECO:0000256" key="5">
    <source>
        <dbReference type="ARBA" id="ARBA00022801"/>
    </source>
</evidence>
<evidence type="ECO:0000313" key="12">
    <source>
        <dbReference type="Proteomes" id="UP000604825"/>
    </source>
</evidence>
<dbReference type="InterPro" id="IPR006626">
    <property type="entry name" value="PbH1"/>
</dbReference>
<dbReference type="AlphaFoldDB" id="A0A811PCJ6"/>
<dbReference type="GO" id="GO:0004650">
    <property type="term" value="F:polygalacturonase activity"/>
    <property type="evidence" value="ECO:0007669"/>
    <property type="project" value="InterPro"/>
</dbReference>
<keyword evidence="4" id="KW-0964">Secreted</keyword>
<feature type="chain" id="PRO_5033015136" description="Polygalacturonase" evidence="10">
    <location>
        <begin position="29"/>
        <end position="491"/>
    </location>
</feature>
<feature type="signal peptide" evidence="10">
    <location>
        <begin position="1"/>
        <end position="28"/>
    </location>
</feature>
<accession>A0A811PCJ6</accession>
<evidence type="ECO:0000256" key="2">
    <source>
        <dbReference type="ARBA" id="ARBA00008834"/>
    </source>
</evidence>
<comment type="similarity">
    <text evidence="2 8">Belongs to the glycosyl hydrolase 28 family.</text>
</comment>
<dbReference type="PANTHER" id="PTHR31375">
    <property type="match status" value="1"/>
</dbReference>
<dbReference type="GO" id="GO:0005975">
    <property type="term" value="P:carbohydrate metabolic process"/>
    <property type="evidence" value="ECO:0007669"/>
    <property type="project" value="InterPro"/>
</dbReference>
<dbReference type="GO" id="GO:0071555">
    <property type="term" value="P:cell wall organization"/>
    <property type="evidence" value="ECO:0007669"/>
    <property type="project" value="UniProtKB-KW"/>
</dbReference>
<keyword evidence="7" id="KW-0961">Cell wall biogenesis/degradation</keyword>
<gene>
    <name evidence="11" type="ORF">NCGR_LOCUS25874</name>
</gene>
<evidence type="ECO:0008006" key="13">
    <source>
        <dbReference type="Google" id="ProtNLM"/>
    </source>
</evidence>
<keyword evidence="6 8" id="KW-0326">Glycosidase</keyword>
<dbReference type="InterPro" id="IPR012334">
    <property type="entry name" value="Pectin_lyas_fold"/>
</dbReference>
<dbReference type="OrthoDB" id="187139at2759"/>
<comment type="subcellular location">
    <subcellularLocation>
        <location evidence="1">Secreted</location>
        <location evidence="1">Cell wall</location>
    </subcellularLocation>
</comment>
<evidence type="ECO:0000256" key="10">
    <source>
        <dbReference type="SAM" id="SignalP"/>
    </source>
</evidence>
<feature type="compositionally biased region" description="Basic residues" evidence="9">
    <location>
        <begin position="29"/>
        <end position="38"/>
    </location>
</feature>
<evidence type="ECO:0000256" key="6">
    <source>
        <dbReference type="ARBA" id="ARBA00023295"/>
    </source>
</evidence>
<evidence type="ECO:0000313" key="11">
    <source>
        <dbReference type="EMBL" id="CAD6238744.1"/>
    </source>
</evidence>
<evidence type="ECO:0000256" key="8">
    <source>
        <dbReference type="RuleBase" id="RU361169"/>
    </source>
</evidence>
<evidence type="ECO:0000256" key="1">
    <source>
        <dbReference type="ARBA" id="ARBA00004191"/>
    </source>
</evidence>
<keyword evidence="3" id="KW-0134">Cell wall</keyword>
<evidence type="ECO:0000256" key="7">
    <source>
        <dbReference type="ARBA" id="ARBA00023316"/>
    </source>
</evidence>
<organism evidence="11 12">
    <name type="scientific">Miscanthus lutarioriparius</name>
    <dbReference type="NCBI Taxonomy" id="422564"/>
    <lineage>
        <taxon>Eukaryota</taxon>
        <taxon>Viridiplantae</taxon>
        <taxon>Streptophyta</taxon>
        <taxon>Embryophyta</taxon>
        <taxon>Tracheophyta</taxon>
        <taxon>Spermatophyta</taxon>
        <taxon>Magnoliopsida</taxon>
        <taxon>Liliopsida</taxon>
        <taxon>Poales</taxon>
        <taxon>Poaceae</taxon>
        <taxon>PACMAD clade</taxon>
        <taxon>Panicoideae</taxon>
        <taxon>Andropogonodae</taxon>
        <taxon>Andropogoneae</taxon>
        <taxon>Saccharinae</taxon>
        <taxon>Miscanthus</taxon>
    </lineage>
</organism>
<dbReference type="Proteomes" id="UP000604825">
    <property type="component" value="Unassembled WGS sequence"/>
</dbReference>
<evidence type="ECO:0000256" key="4">
    <source>
        <dbReference type="ARBA" id="ARBA00022525"/>
    </source>
</evidence>
<feature type="compositionally biased region" description="Pro residues" evidence="9">
    <location>
        <begin position="50"/>
        <end position="66"/>
    </location>
</feature>
<sequence>MEFTARTAIALLLSLAVSSSFLCGGVQGSRHHHHHTKHAPGPASGRRQHAPPPHARPVSPPAPPPSSSGAGGYPTPGAAPEPAPAPAAGAAGSVYDVVKDFGAVGDGVTDDTDAIKTAWDTACQDDGDSVVLAAAGYSFLVHSTVFTGPCQGSVTIQLDGTIVAPSDPDKWLGSKRNWLLFYQAHGMSLQGAGLIDGKGQKWWELPCKSQKGHGGSSGHGASCDSPVALRFFMTNNVTVQGLKVQNSSEFHIRFDNCHGVVASGLSIRSPALSPNTDGIHVESSTDVLITNTAVSNGDDCVSIGAGTLNMHVENVTCGPGGHGISIGSLGKQGSQACVANVTVRNAVIRHSDNGVRIKTWQGGSGAVSSVSFENVRMDAVRNPIIIDQYYCLSKSCENATSAVFVNGVSYAGIRGTYDARTPPIHFGCSDAVPCTNITLSDVELLPATGETIDAPFCWNVYGSAATPTVPPVPCLMEGVPSRNDTSSLKCY</sequence>
<dbReference type="Pfam" id="PF00295">
    <property type="entry name" value="Glyco_hydro_28"/>
    <property type="match status" value="1"/>
</dbReference>
<dbReference type="Gene3D" id="2.160.20.10">
    <property type="entry name" value="Single-stranded right-handed beta-helix, Pectin lyase-like"/>
    <property type="match status" value="1"/>
</dbReference>
<dbReference type="EMBL" id="CAJGYO010000006">
    <property type="protein sequence ID" value="CAD6238744.1"/>
    <property type="molecule type" value="Genomic_DNA"/>
</dbReference>
<dbReference type="SMART" id="SM00710">
    <property type="entry name" value="PbH1"/>
    <property type="match status" value="5"/>
</dbReference>
<keyword evidence="5 8" id="KW-0378">Hydrolase</keyword>
<dbReference type="FunFam" id="2.160.20.10:FF:000012">
    <property type="entry name" value="Polygalacturonase At1g48100 family"/>
    <property type="match status" value="1"/>
</dbReference>
<dbReference type="InterPro" id="IPR011050">
    <property type="entry name" value="Pectin_lyase_fold/virulence"/>
</dbReference>
<dbReference type="SUPFAM" id="SSF51126">
    <property type="entry name" value="Pectin lyase-like"/>
    <property type="match status" value="1"/>
</dbReference>
<keyword evidence="12" id="KW-1185">Reference proteome</keyword>
<dbReference type="InterPro" id="IPR000743">
    <property type="entry name" value="Glyco_hydro_28"/>
</dbReference>
<feature type="region of interest" description="Disordered" evidence="9">
    <location>
        <begin position="26"/>
        <end position="89"/>
    </location>
</feature>
<comment type="caution">
    <text evidence="11">The sequence shown here is derived from an EMBL/GenBank/DDBJ whole genome shotgun (WGS) entry which is preliminary data.</text>
</comment>
<protein>
    <recommendedName>
        <fullName evidence="13">Polygalacturonase</fullName>
    </recommendedName>
</protein>
<proteinExistence type="inferred from homology"/>
<keyword evidence="10" id="KW-0732">Signal</keyword>
<name>A0A811PCJ6_9POAL</name>